<organism evidence="2 3">
    <name type="scientific">Punica granatum</name>
    <name type="common">Pomegranate</name>
    <dbReference type="NCBI Taxonomy" id="22663"/>
    <lineage>
        <taxon>Eukaryota</taxon>
        <taxon>Viridiplantae</taxon>
        <taxon>Streptophyta</taxon>
        <taxon>Embryophyta</taxon>
        <taxon>Tracheophyta</taxon>
        <taxon>Spermatophyta</taxon>
        <taxon>Magnoliopsida</taxon>
        <taxon>eudicotyledons</taxon>
        <taxon>Gunneridae</taxon>
        <taxon>Pentapetalae</taxon>
        <taxon>rosids</taxon>
        <taxon>malvids</taxon>
        <taxon>Myrtales</taxon>
        <taxon>Lythraceae</taxon>
        <taxon>Punica</taxon>
    </lineage>
</organism>
<evidence type="ECO:0000313" key="2">
    <source>
        <dbReference type="EMBL" id="OWM81124.1"/>
    </source>
</evidence>
<dbReference type="AlphaFoldDB" id="A0A218X840"/>
<dbReference type="PANTHER" id="PTHR33254:SF4">
    <property type="entry name" value="4-HYDROXY-4-METHYL-2-OXOGLUTARATE ALDOLASE 3-RELATED"/>
    <property type="match status" value="1"/>
</dbReference>
<reference evidence="3" key="1">
    <citation type="journal article" date="2017" name="Plant J.">
        <title>The pomegranate (Punica granatum L.) genome and the genomics of punicalagin biosynthesis.</title>
        <authorList>
            <person name="Qin G."/>
            <person name="Xu C."/>
            <person name="Ming R."/>
            <person name="Tang H."/>
            <person name="Guyot R."/>
            <person name="Kramer E.M."/>
            <person name="Hu Y."/>
            <person name="Yi X."/>
            <person name="Qi Y."/>
            <person name="Xu X."/>
            <person name="Gao Z."/>
            <person name="Pan H."/>
            <person name="Jian J."/>
            <person name="Tian Y."/>
            <person name="Yue Z."/>
            <person name="Xu Y."/>
        </authorList>
    </citation>
    <scope>NUCLEOTIDE SEQUENCE [LARGE SCALE GENOMIC DNA]</scope>
    <source>
        <strain evidence="3">cv. Dabenzi</strain>
    </source>
</reference>
<dbReference type="Gene3D" id="3.50.30.40">
    <property type="entry name" value="Ribonuclease E inhibitor RraA/RraA-like"/>
    <property type="match status" value="1"/>
</dbReference>
<feature type="binding site" evidence="1">
    <location>
        <begin position="73"/>
        <end position="76"/>
    </location>
    <ligand>
        <name>substrate</name>
    </ligand>
</feature>
<dbReference type="CDD" id="cd16841">
    <property type="entry name" value="RraA_family"/>
    <property type="match status" value="1"/>
</dbReference>
<keyword evidence="1" id="KW-0460">Magnesium</keyword>
<comment type="cofactor">
    <cofactor evidence="1">
        <name>Mg(2+)</name>
        <dbReference type="ChEBI" id="CHEBI:18420"/>
    </cofactor>
</comment>
<dbReference type="SUPFAM" id="SSF89562">
    <property type="entry name" value="RraA-like"/>
    <property type="match status" value="1"/>
</dbReference>
<dbReference type="InterPro" id="IPR036704">
    <property type="entry name" value="RraA/RraA-like_sf"/>
</dbReference>
<comment type="caution">
    <text evidence="2">The sequence shown here is derived from an EMBL/GenBank/DDBJ whole genome shotgun (WGS) entry which is preliminary data.</text>
</comment>
<gene>
    <name evidence="2" type="ORF">CDL15_Pgr007155</name>
</gene>
<dbReference type="PANTHER" id="PTHR33254">
    <property type="entry name" value="4-HYDROXY-4-METHYL-2-OXOGLUTARATE ALDOLASE 3-RELATED"/>
    <property type="match status" value="1"/>
</dbReference>
<dbReference type="Proteomes" id="UP000197138">
    <property type="component" value="Unassembled WGS sequence"/>
</dbReference>
<name>A0A218X840_PUNGR</name>
<accession>A0A218X840</accession>
<proteinExistence type="predicted"/>
<sequence>MCQIAHSQVDLLKAVNEKDIPSSAPKLNPLWALDGFIRVLEDFIPVRKVLETKGEGRVLVVDGGGSQRRAVVGGDMAQLAHKNGWSGIVVYGSIQDVDQINGCPIGVRALSSTPSRPYDKGRCVGSKCRVYFCPQFMKFHAVHLQNYYSPCMRGVFMNI</sequence>
<dbReference type="EMBL" id="MTKT01002214">
    <property type="protein sequence ID" value="OWM81124.1"/>
    <property type="molecule type" value="Genomic_DNA"/>
</dbReference>
<evidence type="ECO:0000313" key="3">
    <source>
        <dbReference type="Proteomes" id="UP000197138"/>
    </source>
</evidence>
<evidence type="ECO:0008006" key="4">
    <source>
        <dbReference type="Google" id="ProtNLM"/>
    </source>
</evidence>
<keyword evidence="1" id="KW-0479">Metal-binding</keyword>
<feature type="binding site" evidence="1">
    <location>
        <position position="96"/>
    </location>
    <ligand>
        <name>Mg(2+)</name>
        <dbReference type="ChEBI" id="CHEBI:18420"/>
    </ligand>
</feature>
<protein>
    <recommendedName>
        <fullName evidence="4">Oxaloacetate decarboxylase</fullName>
    </recommendedName>
</protein>
<dbReference type="InterPro" id="IPR005493">
    <property type="entry name" value="RraA/RraA-like"/>
</dbReference>
<dbReference type="GO" id="GO:0046872">
    <property type="term" value="F:metal ion binding"/>
    <property type="evidence" value="ECO:0007669"/>
    <property type="project" value="UniProtKB-KW"/>
</dbReference>
<dbReference type="Pfam" id="PF03737">
    <property type="entry name" value="RraA-like"/>
    <property type="match status" value="1"/>
</dbReference>
<evidence type="ECO:0000256" key="1">
    <source>
        <dbReference type="PIRSR" id="PIRSR605493-1"/>
    </source>
</evidence>